<organism evidence="3 4">
    <name type="scientific">Xylella fastidiosa (strain 9a5c)</name>
    <dbReference type="NCBI Taxonomy" id="160492"/>
    <lineage>
        <taxon>Bacteria</taxon>
        <taxon>Pseudomonadati</taxon>
        <taxon>Pseudomonadota</taxon>
        <taxon>Gammaproteobacteria</taxon>
        <taxon>Lysobacterales</taxon>
        <taxon>Lysobacteraceae</taxon>
        <taxon>Xylella</taxon>
    </lineage>
</organism>
<evidence type="ECO:0000313" key="4">
    <source>
        <dbReference type="Proteomes" id="UP000000812"/>
    </source>
</evidence>
<dbReference type="KEGG" id="xfa:XF_a0017"/>
<dbReference type="Proteomes" id="UP000000812">
    <property type="component" value="Plasmid pXF51"/>
</dbReference>
<dbReference type="RefSeq" id="WP_010895214.1">
    <property type="nucleotide sequence ID" value="NC_002490.1"/>
</dbReference>
<gene>
    <name evidence="3" type="ordered locus">XF_a0017</name>
</gene>
<proteinExistence type="predicted"/>
<geneLocation type="plasmid" evidence="3 4">
    <name>pXF51</name>
</geneLocation>
<feature type="region of interest" description="Disordered" evidence="1">
    <location>
        <begin position="631"/>
        <end position="671"/>
    </location>
</feature>
<reference evidence="3 4" key="1">
    <citation type="journal article" date="2000" name="Nature">
        <title>The genome sequence of the plant pathogen Xylella fastidiosa.</title>
        <authorList>
            <person name="Simpson A.J."/>
            <person name="Reinach F.C."/>
            <person name="Arruda P."/>
            <person name="Abreu F.A."/>
            <person name="Acencio M."/>
            <person name="Alvarenga R."/>
            <person name="Alves L.M."/>
            <person name="Araya J.E."/>
            <person name="Baia G.S."/>
            <person name="Baptista C.S."/>
            <person name="Barros M.H."/>
            <person name="Bonaccorsi E.D."/>
            <person name="Bordin S."/>
            <person name="Bove J.M."/>
            <person name="Briones M.R."/>
            <person name="Bueno M.R."/>
            <person name="Camargo A.A."/>
            <person name="Camargo L.E."/>
            <person name="Carraro D.M."/>
            <person name="Carrer H."/>
            <person name="Colauto N.B."/>
            <person name="Colombo C."/>
            <person name="Costa F.F."/>
            <person name="Costa M.C."/>
            <person name="Costa-Neto C.M."/>
            <person name="Coutinho L.L."/>
            <person name="Cristofani M."/>
            <person name="Dias-Neto E."/>
            <person name="Docena C."/>
            <person name="El-Dorry H."/>
            <person name="Facincani A.P."/>
            <person name="Ferreira A.J."/>
            <person name="Ferreira V.C."/>
            <person name="Ferro J.A."/>
            <person name="Fraga J.S."/>
            <person name="Franca S.C."/>
            <person name="Franco M.C."/>
            <person name="Frohme M."/>
            <person name="Furlan L.R."/>
            <person name="Garnier M."/>
            <person name="Goldman G.H."/>
            <person name="Goldman M.H."/>
            <person name="Gomes S.L."/>
            <person name="Gruber A."/>
            <person name="Ho P.L."/>
            <person name="Hoheisel J.D."/>
            <person name="Junqueira M.L."/>
            <person name="Kemper E.L."/>
            <person name="Kitajima J.P."/>
            <person name="Krieger J.E."/>
            <person name="Kuramae E.E."/>
            <person name="Laigret F."/>
            <person name="Lambais M.R."/>
            <person name="Leite L.C."/>
            <person name="Lemos E.G."/>
            <person name="Lemos M.V."/>
            <person name="Lopes S.A."/>
            <person name="Lopes C.R."/>
            <person name="Machado J.A."/>
            <person name="Machado M.A."/>
            <person name="Madeira A.M."/>
            <person name="Madeira H.M."/>
            <person name="Marino C.L."/>
            <person name="Marques M.V."/>
            <person name="Martins E.A."/>
            <person name="Martins E.M."/>
            <person name="Matsukuma A.Y."/>
            <person name="Menck C.F."/>
            <person name="Miracca E.C."/>
            <person name="Miyaki C.Y."/>
            <person name="Monteriro-Vitorello C.B."/>
            <person name="Moon D.H."/>
            <person name="Nagai M.A."/>
            <person name="Nascimento A.L."/>
            <person name="Netto L.E."/>
            <person name="Nhani A.Jr."/>
            <person name="Nobrega F.G."/>
            <person name="Nunes L.R."/>
            <person name="Oliveira M.A."/>
            <person name="de Oliveira M.C."/>
            <person name="de Oliveira R.C."/>
            <person name="Palmieri D.A."/>
            <person name="Paris A."/>
            <person name="Peixoto B.R."/>
            <person name="Pereira G.A."/>
            <person name="Pereira H.A.Jr."/>
            <person name="Pesquero J.B."/>
            <person name="Quaggio R.B."/>
            <person name="Roberto P.G."/>
            <person name="Rodrigues V."/>
            <person name="de M Rosa A.J."/>
            <person name="de Rosa V.E.Jr."/>
            <person name="de Sa R.G."/>
            <person name="Santelli R.V."/>
            <person name="Sawasaki H.E."/>
            <person name="da Silva A.C."/>
            <person name="da Silva A.M."/>
            <person name="da Silva F.R."/>
            <person name="da Silva W.A.Jr."/>
            <person name="da Silveira J.F."/>
            <person name="Silvestri M.L."/>
            <person name="Siqueira W.J."/>
            <person name="de Souza A.A."/>
            <person name="de Souza A.P."/>
            <person name="Terenzi M.F."/>
            <person name="Truffi D."/>
            <person name="Tsai S.M."/>
            <person name="Tsuhako M.H."/>
            <person name="Vallada H."/>
            <person name="Van Sluys M.A."/>
            <person name="Verjovski-Almeida S."/>
            <person name="Vettore A.L."/>
            <person name="Zago M.A."/>
            <person name="Zatz M."/>
            <person name="Meidanis J."/>
            <person name="Setubal J.C."/>
        </authorList>
    </citation>
    <scope>NUCLEOTIDE SEQUENCE [LARGE SCALE GENOMIC DNA]</scope>
    <source>
        <strain evidence="4">9a5c</strain>
        <plasmid evidence="4">Plasmid pXF51</plasmid>
    </source>
</reference>
<dbReference type="HOGENOM" id="CLU_365592_0_0_6"/>
<accession>Q9PHI8</accession>
<name>Q9PHI8_XYLFA</name>
<dbReference type="PATRIC" id="fig|160492.11.peg.2970"/>
<dbReference type="Pfam" id="PF18821">
    <property type="entry name" value="LPD7"/>
    <property type="match status" value="1"/>
</dbReference>
<feature type="region of interest" description="Disordered" evidence="1">
    <location>
        <begin position="478"/>
        <end position="512"/>
    </location>
</feature>
<evidence type="ECO:0000256" key="1">
    <source>
        <dbReference type="SAM" id="MobiDB-lite"/>
    </source>
</evidence>
<protein>
    <recommendedName>
        <fullName evidence="2">Large polyvalent protein-associated domain-containing protein</fullName>
    </recommendedName>
</protein>
<sequence length="763" mass="85100">MNDEIQNKSLDLEEFNLEIAIQGAKDLVEVTKKIINEETQERYRNLELEAYKKLTAVDVAQANALIDAERISDGQLKNPIRLDEAKLAAAIIDLYKDTYSDLNIEASRDVARANQFREKMAKDGAEQLIEAKKMALMASFSDDYQVRNKENNEASRLEEDAYRKLAAVDVAQANALVATERDRISDELLKGSIRLNEAKLLAAMRDLNPELYKAIESGKAEQQRRAAEPGTKEHRAAEGAKQLVEAHEMTSRLEEDAYRKLVAVDAYNAKYFVKLECDRRGINYGNDGPNYFNETKFAATYEHLHNEANKERLEKNSSPILRGAMAIEGAKLLVSAAENELKASFSEDAGERDFLKEISLSLEDDAYTKLANVDVAQANALVAAERRRLPDGELKDWIRFDEAKFAAAIRKLNPETDKAKAIESRAEQGIAVEKETKKPTVIEAAKQLVGATKTAMMARFSKTVEAHHNAIEPNIEREQQQLSAEDDAKRSTSAWVKKAEPAQSVATGKASVPGNNLESDEIFTANQKDVKLVVPSEIEMQYLHVGEKFYHPKNTSLVAFEDKGNKLETKSNSEAIAQSMVRIAEARGWDEIKVSGSEVFRKEVWLEAASRGMHVKGYSPSEQDKAELAKRAASVKTNKVEQDNKPFRARENEANKTTATPEPKVEAEKPDSHYKKLAQVFALETPVEAVKKHPELAGAFAAAAAMNKKAESDGLTPEQLAIVAAHVRQNVMNSIERGHIPQIKIKEEVEVKLDAKQEKELTR</sequence>
<dbReference type="AlphaFoldDB" id="Q9PHI8"/>
<evidence type="ECO:0000259" key="2">
    <source>
        <dbReference type="Pfam" id="PF18821"/>
    </source>
</evidence>
<feature type="domain" description="Large polyvalent protein-associated" evidence="2">
    <location>
        <begin position="539"/>
        <end position="631"/>
    </location>
</feature>
<dbReference type="eggNOG" id="COG3843">
    <property type="taxonomic scope" value="Bacteria"/>
</dbReference>
<feature type="compositionally biased region" description="Basic and acidic residues" evidence="1">
    <location>
        <begin position="638"/>
        <end position="654"/>
    </location>
</feature>
<dbReference type="EMBL" id="AE003851">
    <property type="protein sequence ID" value="AAF85586.1"/>
    <property type="molecule type" value="Genomic_DNA"/>
</dbReference>
<keyword evidence="3" id="KW-0614">Plasmid</keyword>
<dbReference type="PIR" id="A82863">
    <property type="entry name" value="A82863"/>
</dbReference>
<dbReference type="InterPro" id="IPR040677">
    <property type="entry name" value="LPD7"/>
</dbReference>
<evidence type="ECO:0000313" key="3">
    <source>
        <dbReference type="EMBL" id="AAF85586.1"/>
    </source>
</evidence>